<gene>
    <name evidence="1" type="ORF">WJX84_006716</name>
</gene>
<reference evidence="1 2" key="1">
    <citation type="journal article" date="2024" name="Nat. Commun.">
        <title>Phylogenomics reveals the evolutionary origins of lichenization in chlorophyte algae.</title>
        <authorList>
            <person name="Puginier C."/>
            <person name="Libourel C."/>
            <person name="Otte J."/>
            <person name="Skaloud P."/>
            <person name="Haon M."/>
            <person name="Grisel S."/>
            <person name="Petersen M."/>
            <person name="Berrin J.G."/>
            <person name="Delaux P.M."/>
            <person name="Dal Grande F."/>
            <person name="Keller J."/>
        </authorList>
    </citation>
    <scope>NUCLEOTIDE SEQUENCE [LARGE SCALE GENOMIC DNA]</scope>
    <source>
        <strain evidence="1 2">SAG 2523</strain>
    </source>
</reference>
<accession>A0AAW1SXT6</accession>
<sequence>MDAVIQQDVRRDLDAHFEVPVLAQRLVSSAQGQLSRARSQAEAILGYMTQCRPGKVMPLLNLIEQLVSLQSALFVEAFRPVLLGGCNAAWGKLDGGLQHSFASRLQKWITNGRVPPQLQQPLRQWLDEHRPQQRSMGERDAGRDLAEQFSRMQLPAGEVKAGSSQAHLQPPGPPGGSLAWISEAPMFTVRRRLGDVNRALADLRPLQDERRMLHERLRVLDPQMARPLKLVCWCGQELPKWLLGSTYCGRPFKGGPQGHKLELKRMECNWCRAKRAIQLLPGTASDDDCWCPIDRVCPACQHDLHGAECRKAGSDVVSVH</sequence>
<keyword evidence="2" id="KW-1185">Reference proteome</keyword>
<proteinExistence type="predicted"/>
<dbReference type="AlphaFoldDB" id="A0AAW1SXT6"/>
<dbReference type="EMBL" id="JALJOV010000806">
    <property type="protein sequence ID" value="KAK9861148.1"/>
    <property type="molecule type" value="Genomic_DNA"/>
</dbReference>
<name>A0AAW1SXT6_9CHLO</name>
<evidence type="ECO:0000313" key="1">
    <source>
        <dbReference type="EMBL" id="KAK9861148.1"/>
    </source>
</evidence>
<organism evidence="1 2">
    <name type="scientific">Apatococcus fuscideae</name>
    <dbReference type="NCBI Taxonomy" id="2026836"/>
    <lineage>
        <taxon>Eukaryota</taxon>
        <taxon>Viridiplantae</taxon>
        <taxon>Chlorophyta</taxon>
        <taxon>core chlorophytes</taxon>
        <taxon>Trebouxiophyceae</taxon>
        <taxon>Chlorellales</taxon>
        <taxon>Chlorellaceae</taxon>
        <taxon>Apatococcus</taxon>
    </lineage>
</organism>
<comment type="caution">
    <text evidence="1">The sequence shown here is derived from an EMBL/GenBank/DDBJ whole genome shotgun (WGS) entry which is preliminary data.</text>
</comment>
<evidence type="ECO:0000313" key="2">
    <source>
        <dbReference type="Proteomes" id="UP001485043"/>
    </source>
</evidence>
<dbReference type="Proteomes" id="UP001485043">
    <property type="component" value="Unassembled WGS sequence"/>
</dbReference>
<protein>
    <submittedName>
        <fullName evidence="1">Uncharacterized protein</fullName>
    </submittedName>
</protein>